<evidence type="ECO:0000313" key="1">
    <source>
        <dbReference type="EMBL" id="SER26744.1"/>
    </source>
</evidence>
<dbReference type="Proteomes" id="UP000199647">
    <property type="component" value="Unassembled WGS sequence"/>
</dbReference>
<gene>
    <name evidence="1" type="ORF">SAMN05216548_11434</name>
</gene>
<organism evidence="1 2">
    <name type="scientific">Faunimonas pinastri</name>
    <dbReference type="NCBI Taxonomy" id="1855383"/>
    <lineage>
        <taxon>Bacteria</taxon>
        <taxon>Pseudomonadati</taxon>
        <taxon>Pseudomonadota</taxon>
        <taxon>Alphaproteobacteria</taxon>
        <taxon>Hyphomicrobiales</taxon>
        <taxon>Afifellaceae</taxon>
        <taxon>Faunimonas</taxon>
    </lineage>
</organism>
<proteinExistence type="predicted"/>
<reference evidence="1 2" key="1">
    <citation type="submission" date="2016-10" db="EMBL/GenBank/DDBJ databases">
        <authorList>
            <person name="de Groot N.N."/>
        </authorList>
    </citation>
    <scope>NUCLEOTIDE SEQUENCE [LARGE SCALE GENOMIC DNA]</scope>
    <source>
        <strain evidence="1 2">A52C2</strain>
    </source>
</reference>
<keyword evidence="2" id="KW-1185">Reference proteome</keyword>
<sequence>MSDVTAYRASLIAAFDARATYESAKNSENTSMQNTLATMKKSVDHDAIASIMLAANVDATFINRAERSNARFNVYASEKVINVARACASAAQLNHYTRAILLTAQAFQNAELRMTHKDAISACSMSCKSDAKREKIIVKYMKHVAANTASTQSSSSINALQMFDVLRETRDESNAICYTLNTESDVTKALLAKLQ</sequence>
<name>A0A1H9MSR7_9HYPH</name>
<dbReference type="AlphaFoldDB" id="A0A1H9MSR7"/>
<dbReference type="EMBL" id="FOFG01000014">
    <property type="protein sequence ID" value="SER26744.1"/>
    <property type="molecule type" value="Genomic_DNA"/>
</dbReference>
<dbReference type="RefSeq" id="WP_143062008.1">
    <property type="nucleotide sequence ID" value="NZ_FOFG01000014.1"/>
</dbReference>
<accession>A0A1H9MSR7</accession>
<protein>
    <submittedName>
        <fullName evidence="1">Uncharacterized protein</fullName>
    </submittedName>
</protein>
<evidence type="ECO:0000313" key="2">
    <source>
        <dbReference type="Proteomes" id="UP000199647"/>
    </source>
</evidence>